<dbReference type="PANTHER" id="PTHR32332:SF31">
    <property type="entry name" value="2-NITROPROPANE DIOXYGENASE FAMILY, PUTATIVE (AFU_ORTHOLOGUE AFUA_2G09850)-RELATED"/>
    <property type="match status" value="1"/>
</dbReference>
<dbReference type="InterPro" id="IPR013785">
    <property type="entry name" value="Aldolase_TIM"/>
</dbReference>
<protein>
    <recommendedName>
        <fullName evidence="6">Nitronate monooxygenase domain-containing protein</fullName>
    </recommendedName>
</protein>
<accession>A0A813DRV3</accession>
<evidence type="ECO:0000313" key="5">
    <source>
        <dbReference type="Proteomes" id="UP000654075"/>
    </source>
</evidence>
<evidence type="ECO:0008006" key="6">
    <source>
        <dbReference type="Google" id="ProtNLM"/>
    </source>
</evidence>
<dbReference type="Gene3D" id="3.20.20.70">
    <property type="entry name" value="Aldolase class I"/>
    <property type="match status" value="2"/>
</dbReference>
<comment type="caution">
    <text evidence="4">The sequence shown here is derived from an EMBL/GenBank/DDBJ whole genome shotgun (WGS) entry which is preliminary data.</text>
</comment>
<dbReference type="SUPFAM" id="SSF51412">
    <property type="entry name" value="Inosine monophosphate dehydrogenase (IMPDH)"/>
    <property type="match status" value="1"/>
</dbReference>
<evidence type="ECO:0000313" key="4">
    <source>
        <dbReference type="EMBL" id="CAE8591419.1"/>
    </source>
</evidence>
<organism evidence="4 5">
    <name type="scientific">Polarella glacialis</name>
    <name type="common">Dinoflagellate</name>
    <dbReference type="NCBI Taxonomy" id="89957"/>
    <lineage>
        <taxon>Eukaryota</taxon>
        <taxon>Sar</taxon>
        <taxon>Alveolata</taxon>
        <taxon>Dinophyceae</taxon>
        <taxon>Suessiales</taxon>
        <taxon>Suessiaceae</taxon>
        <taxon>Polarella</taxon>
    </lineage>
</organism>
<dbReference type="GO" id="GO:0018580">
    <property type="term" value="F:nitronate monooxygenase activity"/>
    <property type="evidence" value="ECO:0007669"/>
    <property type="project" value="InterPro"/>
</dbReference>
<keyword evidence="1" id="KW-0285">Flavoprotein</keyword>
<proteinExistence type="predicted"/>
<dbReference type="PANTHER" id="PTHR32332">
    <property type="entry name" value="2-NITROPROPANE DIOXYGENASE"/>
    <property type="match status" value="1"/>
</dbReference>
<reference evidence="4" key="1">
    <citation type="submission" date="2021-02" db="EMBL/GenBank/DDBJ databases">
        <authorList>
            <person name="Dougan E. K."/>
            <person name="Rhodes N."/>
            <person name="Thang M."/>
            <person name="Chan C."/>
        </authorList>
    </citation>
    <scope>NUCLEOTIDE SEQUENCE</scope>
</reference>
<keyword evidence="5" id="KW-1185">Reference proteome</keyword>
<keyword evidence="3" id="KW-0560">Oxidoreductase</keyword>
<dbReference type="OrthoDB" id="2349068at2759"/>
<gene>
    <name evidence="4" type="ORF">PGLA1383_LOCUS10090</name>
</gene>
<dbReference type="EMBL" id="CAJNNV010004917">
    <property type="protein sequence ID" value="CAE8591419.1"/>
    <property type="molecule type" value="Genomic_DNA"/>
</dbReference>
<dbReference type="Proteomes" id="UP000654075">
    <property type="component" value="Unassembled WGS sequence"/>
</dbReference>
<dbReference type="InterPro" id="IPR004136">
    <property type="entry name" value="NMO"/>
</dbReference>
<evidence type="ECO:0000256" key="1">
    <source>
        <dbReference type="ARBA" id="ARBA00022630"/>
    </source>
</evidence>
<dbReference type="CDD" id="cd04730">
    <property type="entry name" value="NPD_like"/>
    <property type="match status" value="1"/>
</dbReference>
<name>A0A813DRV3_POLGL</name>
<evidence type="ECO:0000256" key="2">
    <source>
        <dbReference type="ARBA" id="ARBA00022643"/>
    </source>
</evidence>
<dbReference type="AlphaFoldDB" id="A0A813DRV3"/>
<sequence>MARCISTRITERFGLKVPVVSAPMAGAAPGRLAAAVCKAGGLGLIGAGWRRLYHLGLGEASRAPGPGSGQEAKSSDAFFWRPCDPAPFAPAIHAAGAQLICQCQTIAHVRQAVESRADVIVAQGSEAGGHGAARGTMSFVAEVADLLGAESPNTLLLAAGGIADGRGLAAALMLGADGVLMGSRFWASEEAGVNPALQDAAIAASGDATVRTSVPDVARGKDWPKPFNIRVLDNSVIRDWLDKVEAARADPVLCQQLAERYRTAAAIGDPDNTGVVVGEACGLIHDRPSVQAEL</sequence>
<dbReference type="Pfam" id="PF03060">
    <property type="entry name" value="NMO"/>
    <property type="match status" value="1"/>
</dbReference>
<evidence type="ECO:0000256" key="3">
    <source>
        <dbReference type="ARBA" id="ARBA00023002"/>
    </source>
</evidence>
<keyword evidence="2" id="KW-0288">FMN</keyword>